<dbReference type="InterPro" id="IPR003591">
    <property type="entry name" value="Leu-rich_rpt_typical-subtyp"/>
</dbReference>
<dbReference type="InterPro" id="IPR036691">
    <property type="entry name" value="Endo/exonu/phosph_ase_sf"/>
</dbReference>
<dbReference type="InterPro" id="IPR005135">
    <property type="entry name" value="Endo/exonuclease/phosphatase"/>
</dbReference>
<gene>
    <name evidence="26" type="ORF">D6D28_07379</name>
</gene>
<name>A0A4S8SBE3_AURPU</name>
<dbReference type="Pfam" id="PF03372">
    <property type="entry name" value="Exo_endo_phos"/>
    <property type="match status" value="1"/>
</dbReference>
<evidence type="ECO:0000256" key="11">
    <source>
        <dbReference type="ARBA" id="ARBA00022737"/>
    </source>
</evidence>
<keyword evidence="11" id="KW-0677">Repeat</keyword>
<keyword evidence="14" id="KW-0460">Magnesium</keyword>
<evidence type="ECO:0000256" key="1">
    <source>
        <dbReference type="ARBA" id="ARBA00001663"/>
    </source>
</evidence>
<evidence type="ECO:0000256" key="10">
    <source>
        <dbReference type="ARBA" id="ARBA00022723"/>
    </source>
</evidence>
<feature type="region of interest" description="Disordered" evidence="24">
    <location>
        <begin position="1"/>
        <end position="20"/>
    </location>
</feature>
<keyword evidence="8" id="KW-0433">Leucine-rich repeat</keyword>
<dbReference type="FunFam" id="3.80.10.10:FF:000447">
    <property type="entry name" value="Glucose-repressible alcohol dehydrogenase transcriptional effector"/>
    <property type="match status" value="1"/>
</dbReference>
<keyword evidence="13" id="KW-0269">Exonuclease</keyword>
<dbReference type="Gene3D" id="3.80.10.10">
    <property type="entry name" value="Ribonuclease Inhibitor"/>
    <property type="match status" value="1"/>
</dbReference>
<dbReference type="AlphaFoldDB" id="A0A4S8SBE3"/>
<feature type="region of interest" description="Disordered" evidence="24">
    <location>
        <begin position="119"/>
        <end position="253"/>
    </location>
</feature>
<feature type="compositionally biased region" description="Basic and acidic residues" evidence="24">
    <location>
        <begin position="237"/>
        <end position="253"/>
    </location>
</feature>
<dbReference type="EMBL" id="QZAF01000394">
    <property type="protein sequence ID" value="THV67579.1"/>
    <property type="molecule type" value="Genomic_DNA"/>
</dbReference>
<feature type="compositionally biased region" description="Polar residues" evidence="24">
    <location>
        <begin position="162"/>
        <end position="193"/>
    </location>
</feature>
<reference evidence="26 27" key="1">
    <citation type="submission" date="2018-10" db="EMBL/GenBank/DDBJ databases">
        <title>Fifty Aureobasidium pullulans genomes reveal a recombining polyextremotolerant generalist.</title>
        <authorList>
            <person name="Gostincar C."/>
            <person name="Turk M."/>
            <person name="Zajc J."/>
            <person name="Gunde-Cimerman N."/>
        </authorList>
    </citation>
    <scope>NUCLEOTIDE SEQUENCE [LARGE SCALE GENOMIC DNA]</scope>
    <source>
        <strain evidence="26 27">EXF-11900</strain>
    </source>
</reference>
<dbReference type="SUPFAM" id="SSF56219">
    <property type="entry name" value="DNase I-like"/>
    <property type="match status" value="1"/>
</dbReference>
<evidence type="ECO:0000256" key="12">
    <source>
        <dbReference type="ARBA" id="ARBA00022801"/>
    </source>
</evidence>
<sequence>MDDITAAAPASQSSSGWPFDTSDWFNVEEKKKPSPMADGAFRFQGAGQYFYQPQSQRQLQTRHGSPITTSQRIPFHTQDTPSPNRSPGANSPAFNMFNQHGILNGQSHQRFQMHMNMTKQFGQQQQSQQNLQTHHQNQAHSHQQQQPHHTQHQQHHDAFASHSHNLSSSTPHFTPSHMQSQTPLSTHSQLSKPTSEHWQEQLRLAQASRDAAQPHHYARNAHVASRQAIAQLGPGARKTEENKEERGRRMPYHDEKHPFTALDFGGQGLRALANGLFKYYFLEKLYVNQNKLNWLVPDIGLLRRLTFLDLSQNALEVIPPEIGMLTNLRTLLLIDNKLVDLPSELGYLYQLEVLGLEGNPLNENIMDIIAESGTGELIRTLREHAQGPEPPNERDWIVLDEAPAGEQERFMVYSHNILCDKYTTEAQYGYAPSHALLWENRREVLLGEIRQRRADIICLQEIDAESFNEYFRPELARDDYRGMFWQKSRAHTMSEKNAKLVDGCATFYNNTKYILLDKQVVEFGRTAINRPDMKGEHDIFNRVMTRDDIATVAFLESRQTGARQMVVNLHLFWDPQFKDVKVVQVAILLEQLNRLSRDYAKWPALKDKELFRYANGDEVDEEPVEKAPPAPSQEYASNTDIPLIICGDFNSTSESGVYDLLAHGSLSSSHDDLAGRKYGNFTKEGMTHPFNLKSSYSHIGELEFTNYTPTFVGCIDYIWYSTNALNVTGLLGEIDKQYLSRVPGFPHIYHPSDHISLVAEFAVKVRKESKRAEADFGHGSHDHRHR</sequence>
<evidence type="ECO:0000256" key="20">
    <source>
        <dbReference type="ARBA" id="ARBA00030493"/>
    </source>
</evidence>
<evidence type="ECO:0000256" key="13">
    <source>
        <dbReference type="ARBA" id="ARBA00022839"/>
    </source>
</evidence>
<evidence type="ECO:0000256" key="4">
    <source>
        <dbReference type="ARBA" id="ARBA00004496"/>
    </source>
</evidence>
<evidence type="ECO:0000256" key="17">
    <source>
        <dbReference type="ARBA" id="ARBA00023163"/>
    </source>
</evidence>
<comment type="catalytic activity">
    <reaction evidence="1">
        <text>Exonucleolytic cleavage of poly(A) to 5'-AMP.</text>
        <dbReference type="EC" id="3.1.13.4"/>
    </reaction>
</comment>
<evidence type="ECO:0000256" key="3">
    <source>
        <dbReference type="ARBA" id="ARBA00004123"/>
    </source>
</evidence>
<comment type="cofactor">
    <cofactor evidence="2">
        <name>Mg(2+)</name>
        <dbReference type="ChEBI" id="CHEBI:18420"/>
    </cofactor>
</comment>
<dbReference type="PROSITE" id="PS51450">
    <property type="entry name" value="LRR"/>
    <property type="match status" value="2"/>
</dbReference>
<dbReference type="EC" id="3.1.13.4" evidence="6"/>
<evidence type="ECO:0000256" key="14">
    <source>
        <dbReference type="ARBA" id="ARBA00022842"/>
    </source>
</evidence>
<dbReference type="GO" id="GO:0046872">
    <property type="term" value="F:metal ion binding"/>
    <property type="evidence" value="ECO:0007669"/>
    <property type="project" value="UniProtKB-KW"/>
</dbReference>
<dbReference type="PANTHER" id="PTHR12121:SF100">
    <property type="entry name" value="POLY(A)-SPECIFIC RIBONUCLEASE"/>
    <property type="match status" value="1"/>
</dbReference>
<evidence type="ECO:0000256" key="16">
    <source>
        <dbReference type="ARBA" id="ARBA00023015"/>
    </source>
</evidence>
<evidence type="ECO:0000256" key="6">
    <source>
        <dbReference type="ARBA" id="ARBA00012161"/>
    </source>
</evidence>
<evidence type="ECO:0000256" key="18">
    <source>
        <dbReference type="ARBA" id="ARBA00023242"/>
    </source>
</evidence>
<evidence type="ECO:0000256" key="7">
    <source>
        <dbReference type="ARBA" id="ARBA00022490"/>
    </source>
</evidence>
<dbReference type="Proteomes" id="UP000304951">
    <property type="component" value="Unassembled WGS sequence"/>
</dbReference>
<keyword evidence="16" id="KW-0805">Transcription regulation</keyword>
<evidence type="ECO:0000256" key="2">
    <source>
        <dbReference type="ARBA" id="ARBA00001946"/>
    </source>
</evidence>
<keyword evidence="7" id="KW-0963">Cytoplasm</keyword>
<evidence type="ECO:0000256" key="8">
    <source>
        <dbReference type="ARBA" id="ARBA00022614"/>
    </source>
</evidence>
<proteinExistence type="inferred from homology"/>
<dbReference type="PANTHER" id="PTHR12121">
    <property type="entry name" value="CARBON CATABOLITE REPRESSOR PROTEIN 4"/>
    <property type="match status" value="1"/>
</dbReference>
<dbReference type="InterPro" id="IPR050410">
    <property type="entry name" value="CCR4/nocturin_mRNA_transcr"/>
</dbReference>
<keyword evidence="9" id="KW-0540">Nuclease</keyword>
<evidence type="ECO:0000256" key="21">
    <source>
        <dbReference type="ARBA" id="ARBA00031469"/>
    </source>
</evidence>
<evidence type="ECO:0000313" key="26">
    <source>
        <dbReference type="EMBL" id="THV67579.1"/>
    </source>
</evidence>
<comment type="function">
    <text evidence="23">Acts as a catalytic component of the CCR4-NOT core complex, which in the nucleus seems to be a general transcription factor, and in the cytoplasm the major mRNA deadenylase involved in mRNA turnover. Ccr4 has 3'-5' RNase activity with a strong preference for polyadenylated substrates and also low exonuclease activity towards single-stranded DNA.</text>
</comment>
<dbReference type="CDD" id="cd09097">
    <property type="entry name" value="Deadenylase_CCR4"/>
    <property type="match status" value="1"/>
</dbReference>
<dbReference type="SMART" id="SM00369">
    <property type="entry name" value="LRR_TYP"/>
    <property type="match status" value="2"/>
</dbReference>
<dbReference type="InterPro" id="IPR032675">
    <property type="entry name" value="LRR_dom_sf"/>
</dbReference>
<comment type="caution">
    <text evidence="26">The sequence shown here is derived from an EMBL/GenBank/DDBJ whole genome shotgun (WGS) entry which is preliminary data.</text>
</comment>
<accession>A0A4S8SBE3</accession>
<evidence type="ECO:0000256" key="24">
    <source>
        <dbReference type="SAM" id="MobiDB-lite"/>
    </source>
</evidence>
<dbReference type="GO" id="GO:0005737">
    <property type="term" value="C:cytoplasm"/>
    <property type="evidence" value="ECO:0007669"/>
    <property type="project" value="UniProtKB-SubCell"/>
</dbReference>
<keyword evidence="18" id="KW-0539">Nucleus</keyword>
<dbReference type="SUPFAM" id="SSF52058">
    <property type="entry name" value="L domain-like"/>
    <property type="match status" value="1"/>
</dbReference>
<keyword evidence="15" id="KW-0694">RNA-binding</keyword>
<dbReference type="GO" id="GO:0004535">
    <property type="term" value="F:poly(A)-specific ribonuclease activity"/>
    <property type="evidence" value="ECO:0007669"/>
    <property type="project" value="UniProtKB-EC"/>
</dbReference>
<comment type="subcellular location">
    <subcellularLocation>
        <location evidence="4">Cytoplasm</location>
    </subcellularLocation>
    <subcellularLocation>
        <location evidence="3">Nucleus</location>
    </subcellularLocation>
</comment>
<evidence type="ECO:0000256" key="23">
    <source>
        <dbReference type="ARBA" id="ARBA00045495"/>
    </source>
</evidence>
<dbReference type="InterPro" id="IPR001611">
    <property type="entry name" value="Leu-rich_rpt"/>
</dbReference>
<evidence type="ECO:0000256" key="5">
    <source>
        <dbReference type="ARBA" id="ARBA00010774"/>
    </source>
</evidence>
<keyword evidence="12" id="KW-0378">Hydrolase</keyword>
<evidence type="ECO:0000256" key="9">
    <source>
        <dbReference type="ARBA" id="ARBA00022722"/>
    </source>
</evidence>
<feature type="region of interest" description="Disordered" evidence="24">
    <location>
        <begin position="55"/>
        <end position="98"/>
    </location>
</feature>
<evidence type="ECO:0000256" key="15">
    <source>
        <dbReference type="ARBA" id="ARBA00022884"/>
    </source>
</evidence>
<organism evidence="26 27">
    <name type="scientific">Aureobasidium pullulans</name>
    <name type="common">Black yeast</name>
    <name type="synonym">Pullularia pullulans</name>
    <dbReference type="NCBI Taxonomy" id="5580"/>
    <lineage>
        <taxon>Eukaryota</taxon>
        <taxon>Fungi</taxon>
        <taxon>Dikarya</taxon>
        <taxon>Ascomycota</taxon>
        <taxon>Pezizomycotina</taxon>
        <taxon>Dothideomycetes</taxon>
        <taxon>Dothideomycetidae</taxon>
        <taxon>Dothideales</taxon>
        <taxon>Saccotheciaceae</taxon>
        <taxon>Aureobasidium</taxon>
    </lineage>
</organism>
<feature type="compositionally biased region" description="Low complexity" evidence="24">
    <location>
        <begin position="120"/>
        <end position="148"/>
    </location>
</feature>
<evidence type="ECO:0000259" key="25">
    <source>
        <dbReference type="Pfam" id="PF03372"/>
    </source>
</evidence>
<evidence type="ECO:0000256" key="22">
    <source>
        <dbReference type="ARBA" id="ARBA00033317"/>
    </source>
</evidence>
<dbReference type="Gene3D" id="3.60.10.10">
    <property type="entry name" value="Endonuclease/exonuclease/phosphatase"/>
    <property type="match status" value="1"/>
</dbReference>
<feature type="domain" description="Endonuclease/exonuclease/phosphatase" evidence="25">
    <location>
        <begin position="636"/>
        <end position="754"/>
    </location>
</feature>
<dbReference type="GO" id="GO:0005634">
    <property type="term" value="C:nucleus"/>
    <property type="evidence" value="ECO:0007669"/>
    <property type="project" value="UniProtKB-SubCell"/>
</dbReference>
<dbReference type="Pfam" id="PF13855">
    <property type="entry name" value="LRR_8"/>
    <property type="match status" value="1"/>
</dbReference>
<evidence type="ECO:0000256" key="19">
    <source>
        <dbReference type="ARBA" id="ARBA00023475"/>
    </source>
</evidence>
<keyword evidence="10" id="KW-0479">Metal-binding</keyword>
<comment type="similarity">
    <text evidence="5">Belongs to the CCR4/nocturin family.</text>
</comment>
<protein>
    <recommendedName>
        <fullName evidence="19">CCR4-Not complex 3'-5'-exoribonuclease subunit Ccr4</fullName>
        <ecNumber evidence="6">3.1.13.4</ecNumber>
    </recommendedName>
    <alternativeName>
        <fullName evidence="20">Carbon catabolite repressor protein 4</fullName>
    </alternativeName>
    <alternativeName>
        <fullName evidence="21">Cytoplasmic deadenylase</fullName>
    </alternativeName>
    <alternativeName>
        <fullName evidence="22">Glucose-repressible alcohol dehydrogenase transcriptional effector</fullName>
    </alternativeName>
</protein>
<dbReference type="GO" id="GO:0003723">
    <property type="term" value="F:RNA binding"/>
    <property type="evidence" value="ECO:0007669"/>
    <property type="project" value="UniProtKB-KW"/>
</dbReference>
<keyword evidence="17" id="KW-0804">Transcription</keyword>
<dbReference type="FunFam" id="3.60.10.10:FF:000037">
    <property type="entry name" value="Glucose-repressible alcohol dehydrogenase transcriptional effector"/>
    <property type="match status" value="1"/>
</dbReference>
<evidence type="ECO:0000313" key="27">
    <source>
        <dbReference type="Proteomes" id="UP000304951"/>
    </source>
</evidence>